<organism evidence="4 5">
    <name type="scientific">Lactococcus garvieae</name>
    <dbReference type="NCBI Taxonomy" id="1363"/>
    <lineage>
        <taxon>Bacteria</taxon>
        <taxon>Bacillati</taxon>
        <taxon>Bacillota</taxon>
        <taxon>Bacilli</taxon>
        <taxon>Lactobacillales</taxon>
        <taxon>Streptococcaceae</taxon>
        <taxon>Lactococcus</taxon>
    </lineage>
</organism>
<dbReference type="GO" id="GO:0006260">
    <property type="term" value="P:DNA replication"/>
    <property type="evidence" value="ECO:0007669"/>
    <property type="project" value="UniProtKB-KW"/>
</dbReference>
<keyword evidence="2" id="KW-0235">DNA replication</keyword>
<sequence length="320" mass="37424">MKKVQEYTSGDEFKDISKKGKDRHWKERKRKNVKLAYAFKKLDYDKKFVGNINSCAEHLNFKRAVDGTLRLYQMYTCKNKQCPICAWRRSMKYQLQISKVVEEAMKRKPKGRFLFLTLTVQNVAGEDLNSELSRLSEAFNRLMKYKKVSKNIIGFLRATEVTRNELMDTYHPHIHVLLFVSPTYFKGDGENYLSQEEWANLWQKAAKLDYRPVVDVRAIKPKNEKTSDVRSAILETAKYPVKPFELTVDNLQVVDDLQKGLYRKRQIAFGGLFKIIKKELALDDVEDGDLINIGDEEKPVSDGEIISVLWNNDRQNYYVK</sequence>
<evidence type="ECO:0000313" key="5">
    <source>
        <dbReference type="Proteomes" id="UP001164042"/>
    </source>
</evidence>
<feature type="region of interest" description="Disordered" evidence="3">
    <location>
        <begin position="1"/>
        <end position="21"/>
    </location>
</feature>
<dbReference type="InterPro" id="IPR000989">
    <property type="entry name" value="Rep"/>
</dbReference>
<dbReference type="Pfam" id="PF01446">
    <property type="entry name" value="Rep_1"/>
    <property type="match status" value="1"/>
</dbReference>
<dbReference type="AlphaFoldDB" id="A0AA46TVM6"/>
<gene>
    <name evidence="4" type="ORF">OF801_10455</name>
</gene>
<dbReference type="Proteomes" id="UP001164042">
    <property type="component" value="Chromosome"/>
</dbReference>
<evidence type="ECO:0000256" key="3">
    <source>
        <dbReference type="SAM" id="MobiDB-lite"/>
    </source>
</evidence>
<proteinExistence type="inferred from homology"/>
<dbReference type="EMBL" id="CP109635">
    <property type="protein sequence ID" value="UYT10345.1"/>
    <property type="molecule type" value="Genomic_DNA"/>
</dbReference>
<evidence type="ECO:0000256" key="2">
    <source>
        <dbReference type="ARBA" id="ARBA00022705"/>
    </source>
</evidence>
<name>A0AA46TVM6_9LACT</name>
<protein>
    <submittedName>
        <fullName evidence="4">Protein rep</fullName>
    </submittedName>
</protein>
<evidence type="ECO:0000256" key="1">
    <source>
        <dbReference type="ARBA" id="ARBA00008909"/>
    </source>
</evidence>
<comment type="similarity">
    <text evidence="1">Belongs to the Gram-positive plasmids replication protein type 1 family.</text>
</comment>
<dbReference type="GO" id="GO:0003677">
    <property type="term" value="F:DNA binding"/>
    <property type="evidence" value="ECO:0007669"/>
    <property type="project" value="InterPro"/>
</dbReference>
<reference evidence="4" key="1">
    <citation type="submission" date="2022-10" db="EMBL/GenBank/DDBJ databases">
        <title>Genome assembly of Lactococcus garvieae isolates from cricket gut.</title>
        <authorList>
            <person name="Luecke A.R."/>
            <person name="Brown A.M.V."/>
            <person name="Wakeman C.A."/>
        </authorList>
    </citation>
    <scope>NUCLEOTIDE SEQUENCE</scope>
    <source>
        <strain evidence="4">Alexii-11_2</strain>
    </source>
</reference>
<accession>A0AA46TVM6</accession>
<evidence type="ECO:0000313" key="4">
    <source>
        <dbReference type="EMBL" id="UYT10345.1"/>
    </source>
</evidence>
<dbReference type="RefSeq" id="WP_264308199.1">
    <property type="nucleotide sequence ID" value="NZ_CP109635.1"/>
</dbReference>